<reference evidence="2" key="1">
    <citation type="submission" date="2020-05" db="EMBL/GenBank/DDBJ databases">
        <title>Phylogenomic resolution of chytrid fungi.</title>
        <authorList>
            <person name="Stajich J.E."/>
            <person name="Amses K."/>
            <person name="Simmons R."/>
            <person name="Seto K."/>
            <person name="Myers J."/>
            <person name="Bonds A."/>
            <person name="Quandt C.A."/>
            <person name="Barry K."/>
            <person name="Liu P."/>
            <person name="Grigoriev I."/>
            <person name="Longcore J.E."/>
            <person name="James T.Y."/>
        </authorList>
    </citation>
    <scope>NUCLEOTIDE SEQUENCE</scope>
    <source>
        <strain evidence="2">JEL0379</strain>
    </source>
</reference>
<name>A0AAD5XK76_9FUNG</name>
<accession>A0AAD5XK76</accession>
<keyword evidence="1" id="KW-0808">Transferase</keyword>
<dbReference type="PANTHER" id="PTHR31896">
    <property type="entry name" value="FAMILY REGULATORY PROTEIN, PUTATIVE (AFU_ORTHOLOGUE AFUA_3G14730)-RELATED"/>
    <property type="match status" value="1"/>
</dbReference>
<organism evidence="2 3">
    <name type="scientific">Geranomyces variabilis</name>
    <dbReference type="NCBI Taxonomy" id="109894"/>
    <lineage>
        <taxon>Eukaryota</taxon>
        <taxon>Fungi</taxon>
        <taxon>Fungi incertae sedis</taxon>
        <taxon>Chytridiomycota</taxon>
        <taxon>Chytridiomycota incertae sedis</taxon>
        <taxon>Chytridiomycetes</taxon>
        <taxon>Spizellomycetales</taxon>
        <taxon>Powellomycetaceae</taxon>
        <taxon>Geranomyces</taxon>
    </lineage>
</organism>
<gene>
    <name evidence="2" type="ORF">HDU87_006664</name>
</gene>
<keyword evidence="3" id="KW-1185">Reference proteome</keyword>
<sequence length="421" mass="45496">MMEPETPVVQVAISSSEVVAPATPENQAHDQSRDQGENCFARSLPLTPLDLIVPKVNAAIVLFFDDPHGVFVDEDKLRSSFAHTLAEFPALAGHLDESSESVPSLVFSNRGSTLVFATAKPSLLQKIQKSEYAPHSMPGELLPRGPFPAPAETVLAVQLTRFGNHKVALAFRRHHQVTDFPGFMDFLSRWSQIHADLYALVSLKNAANGECEQGSWVSTNDVVAALFWRVITRARGIEQRNDARTKLGLAVNGRQVIKKFNPDSSSYAGNCITGVCITQRAHDLVNEPLGRSAGHVRKALTLHTAHRIRSSVDFLLSLDASTELPLLRTAHTEVFGDDVAVTQWSKYPLYDAAAVGFGSGFAPFKVSPGPLVGDGVVVILPAPPGKAGSAGIEVMIGLTAGPMQKLMMDEELFNFATIKGQ</sequence>
<protein>
    <submittedName>
        <fullName evidence="2">Uncharacterized protein</fullName>
    </submittedName>
</protein>
<comment type="caution">
    <text evidence="2">The sequence shown here is derived from an EMBL/GenBank/DDBJ whole genome shotgun (WGS) entry which is preliminary data.</text>
</comment>
<dbReference type="Proteomes" id="UP001212152">
    <property type="component" value="Unassembled WGS sequence"/>
</dbReference>
<dbReference type="EMBL" id="JADGJQ010000059">
    <property type="protein sequence ID" value="KAJ3174872.1"/>
    <property type="molecule type" value="Genomic_DNA"/>
</dbReference>
<proteinExistence type="predicted"/>
<dbReference type="PANTHER" id="PTHR31896:SF64">
    <property type="entry name" value="TRICHOTHECENE 3-O-ACETYLTRANSFERASE"/>
    <property type="match status" value="1"/>
</dbReference>
<dbReference type="Pfam" id="PF02458">
    <property type="entry name" value="Transferase"/>
    <property type="match status" value="2"/>
</dbReference>
<evidence type="ECO:0000313" key="3">
    <source>
        <dbReference type="Proteomes" id="UP001212152"/>
    </source>
</evidence>
<dbReference type="GO" id="GO:0016740">
    <property type="term" value="F:transferase activity"/>
    <property type="evidence" value="ECO:0007669"/>
    <property type="project" value="UniProtKB-KW"/>
</dbReference>
<dbReference type="AlphaFoldDB" id="A0AAD5XK76"/>
<dbReference type="Gene3D" id="3.30.559.10">
    <property type="entry name" value="Chloramphenicol acetyltransferase-like domain"/>
    <property type="match status" value="1"/>
</dbReference>
<dbReference type="InterPro" id="IPR023213">
    <property type="entry name" value="CAT-like_dom_sf"/>
</dbReference>
<evidence type="ECO:0000313" key="2">
    <source>
        <dbReference type="EMBL" id="KAJ3174872.1"/>
    </source>
</evidence>
<dbReference type="InterPro" id="IPR051283">
    <property type="entry name" value="Sec_Metabolite_Acyltrans"/>
</dbReference>
<evidence type="ECO:0000256" key="1">
    <source>
        <dbReference type="ARBA" id="ARBA00022679"/>
    </source>
</evidence>